<dbReference type="GO" id="GO:0030527">
    <property type="term" value="F:structural constituent of chromatin"/>
    <property type="evidence" value="ECO:0007669"/>
    <property type="project" value="InterPro"/>
</dbReference>
<feature type="region of interest" description="Disordered" evidence="4">
    <location>
        <begin position="1290"/>
        <end position="1336"/>
    </location>
</feature>
<dbReference type="CDD" id="cd18491">
    <property type="entry name" value="BACK_ABTB2_like"/>
    <property type="match status" value="1"/>
</dbReference>
<feature type="compositionally biased region" description="Basic and acidic residues" evidence="4">
    <location>
        <begin position="760"/>
        <end position="782"/>
    </location>
</feature>
<feature type="compositionally biased region" description="Basic residues" evidence="4">
    <location>
        <begin position="561"/>
        <end position="578"/>
    </location>
</feature>
<feature type="region of interest" description="Disordered" evidence="4">
    <location>
        <begin position="503"/>
        <end position="631"/>
    </location>
</feature>
<feature type="compositionally biased region" description="Low complexity" evidence="4">
    <location>
        <begin position="720"/>
        <end position="738"/>
    </location>
</feature>
<feature type="compositionally biased region" description="Low complexity" evidence="4">
    <location>
        <begin position="846"/>
        <end position="857"/>
    </location>
</feature>
<evidence type="ECO:0000313" key="6">
    <source>
        <dbReference type="EMBL" id="KFB37491.1"/>
    </source>
</evidence>
<keyword evidence="2 3" id="KW-0040">ANK repeat</keyword>
<feature type="compositionally biased region" description="Low complexity" evidence="4">
    <location>
        <begin position="579"/>
        <end position="603"/>
    </location>
</feature>
<dbReference type="InterPro" id="IPR011333">
    <property type="entry name" value="SKP1/BTB/POZ_sf"/>
</dbReference>
<feature type="compositionally biased region" description="Polar residues" evidence="4">
    <location>
        <begin position="1300"/>
        <end position="1318"/>
    </location>
</feature>
<evidence type="ECO:0000259" key="5">
    <source>
        <dbReference type="PROSITE" id="PS50097"/>
    </source>
</evidence>
<feature type="compositionally biased region" description="Gly residues" evidence="4">
    <location>
        <begin position="443"/>
        <end position="453"/>
    </location>
</feature>
<evidence type="ECO:0000256" key="1">
    <source>
        <dbReference type="ARBA" id="ARBA00022737"/>
    </source>
</evidence>
<dbReference type="PANTHER" id="PTHR46071:SF2">
    <property type="entry name" value="ANKYRIN REPEAT AND BTB_POZ DOMAIN-CONTAINING PROTEIN 2-LIKE PROTEIN"/>
    <property type="match status" value="1"/>
</dbReference>
<dbReference type="GO" id="GO:0000786">
    <property type="term" value="C:nucleosome"/>
    <property type="evidence" value="ECO:0007669"/>
    <property type="project" value="InterPro"/>
</dbReference>
<dbReference type="InterPro" id="IPR052089">
    <property type="entry name" value="Ankyrin-BTB/POZ_domain"/>
</dbReference>
<dbReference type="Pfam" id="PF12796">
    <property type="entry name" value="Ank_2"/>
    <property type="match status" value="1"/>
</dbReference>
<dbReference type="STRING" id="74873.A0A084VHP7"/>
<dbReference type="SUPFAM" id="SSF48403">
    <property type="entry name" value="Ankyrin repeat"/>
    <property type="match status" value="1"/>
</dbReference>
<dbReference type="EMBL" id="KE524843">
    <property type="protein sequence ID" value="KFB37491.1"/>
    <property type="molecule type" value="Genomic_DNA"/>
</dbReference>
<dbReference type="OrthoDB" id="2316821at2759"/>
<dbReference type="GO" id="GO:0046982">
    <property type="term" value="F:protein heterodimerization activity"/>
    <property type="evidence" value="ECO:0007669"/>
    <property type="project" value="InterPro"/>
</dbReference>
<gene>
    <name evidence="6" type="ORF">ZHAS_00004713</name>
</gene>
<keyword evidence="8" id="KW-1185">Reference proteome</keyword>
<dbReference type="SMART" id="SM00225">
    <property type="entry name" value="BTB"/>
    <property type="match status" value="1"/>
</dbReference>
<name>A0A084VHP7_ANOSI</name>
<dbReference type="OMA" id="HIPISQT"/>
<dbReference type="GO" id="GO:0003677">
    <property type="term" value="F:DNA binding"/>
    <property type="evidence" value="ECO:0007669"/>
    <property type="project" value="InterPro"/>
</dbReference>
<feature type="compositionally biased region" description="Polar residues" evidence="4">
    <location>
        <begin position="1912"/>
        <end position="1926"/>
    </location>
</feature>
<evidence type="ECO:0000256" key="3">
    <source>
        <dbReference type="PROSITE-ProRule" id="PRU00023"/>
    </source>
</evidence>
<feature type="compositionally biased region" description="Polar residues" evidence="4">
    <location>
        <begin position="431"/>
        <end position="440"/>
    </location>
</feature>
<feature type="compositionally biased region" description="Polar residues" evidence="4">
    <location>
        <begin position="455"/>
        <end position="476"/>
    </location>
</feature>
<dbReference type="Gene3D" id="3.30.710.10">
    <property type="entry name" value="Potassium Channel Kv1.1, Chain A"/>
    <property type="match status" value="1"/>
</dbReference>
<dbReference type="EMBL" id="ATLV01013198">
    <property type="status" value="NOT_ANNOTATED_CDS"/>
    <property type="molecule type" value="Genomic_DNA"/>
</dbReference>
<dbReference type="VEuPathDB" id="VectorBase:ASIC004713"/>
<dbReference type="PANTHER" id="PTHR46071">
    <property type="entry name" value="ANKYRIN REPEAT AND BTB/POZ DOMAIN-CONTAINING"/>
    <property type="match status" value="1"/>
</dbReference>
<feature type="region of interest" description="Disordered" evidence="4">
    <location>
        <begin position="277"/>
        <end position="321"/>
    </location>
</feature>
<dbReference type="CDD" id="cd18297">
    <property type="entry name" value="BTB_POZ_ABTB2-like"/>
    <property type="match status" value="1"/>
</dbReference>
<dbReference type="InterPro" id="IPR009072">
    <property type="entry name" value="Histone-fold"/>
</dbReference>
<dbReference type="InterPro" id="IPR002119">
    <property type="entry name" value="Histone_H2A"/>
</dbReference>
<feature type="compositionally biased region" description="Polar residues" evidence="4">
    <location>
        <begin position="409"/>
        <end position="418"/>
    </location>
</feature>
<dbReference type="InterPro" id="IPR000210">
    <property type="entry name" value="BTB/POZ_dom"/>
</dbReference>
<feature type="compositionally biased region" description="Low complexity" evidence="4">
    <location>
        <begin position="419"/>
        <end position="430"/>
    </location>
</feature>
<sequence>MICTDDCTCSLCRELRGYKLKVKPAKAHGDASVTDAGSQQQQQQQQQSKYCKNAKLTRNDNFILRRRTSNDYQRSPDGIADYGQQLQHEAHQQRDSQRSGPLQSSRMKKAQSYNEIPSVGNMAPGGRSRYHPGALLSSGKMIKSTNNLTEEDDYYSYLPPSPPPPVHQLKNKIEKQKDHKVIIYFGDSIAHRKTDKGRAPAPPPPAGTPPPPKHSELNVFHAQRLCEEAAEMQQQREGSAGKPMVRDALEKKPDPGQGGKAGKEFMLQLKSVLEEKSRAGVGVTPSAAGKKEPSPPPAPIGGSVPTPAIEQQPTKAKRNHTQVVEIRRVDKTVAVSDGATDTSLPPFVESVINGVINIKIEESFKVATDIVQAVFDDSGPDGCEYGYDDDDVGDPFDWSFVQNWRARPSGTTAANGQVNSPPNTSSNQSSIGLANNPTHNGSSVGGGGGGGSGSNFPTSPNGLSPGNHYIASSNPIASPGARIQSPAIATPAPRVSKEIALRPANASSGGGDPRNYNLSPVNQQATGAGGAHNGDGGSLAAVPYDGEGRKSHPLSPGGHSNGHHGGHPGGAHHLHHQQQQHPQQQQQHQQQHHQQSQHPSGPHRSVAGPTKLTVQSSPVKAQPAMVSSGLEKSLLSSPHEQAHGAKRVVNGNVISSVTTINDQHHQQQQQQQQQQQLSTSSNSSSNASSVSHLKQHFSQSHHAVPTSYHHQSGAGGGSGQPMNGGSSQPSHGTGLSGHATGGGPQKGAGLGITRTHHHTGTHDFRGLQRVNECHSSSDENRSSGHASMSDTGHGSSSPSAGGGVGPGGGPGGGGNGVGGGNGAGGNRTGGPLGPLPEDRLAAGVTNRSARSRASSNHSRSRHRATPAKIPWGGGGLEDIKMAIQQLTMRSHTSTSTYSSLSAGSESSEPVRRLGRYSSLETVNTNVTSADEFVWVDSHNRLVELQHPPWSQHCVLRVIRTGRCREYAERVSVEAVPRLGYLLQRALVRVAREVQRLSGSLGLCSKHEVAGAFKIVLSPALSDSCIKACLRAAAMFAVPGDSALKQSKSARAGLQLPVGRFHRWMADARLGRFVHEYAAVYLCAGLENLLEEIFLQCLPTDPNAVLSATGLEHAIAGSGDLWGLLQPYAHLNAGRVASGALTMPRWASQSSINSERAGSGGGLNALEPCLLTTCVGSLNELKDLVGRAGQRSQHIPISQTAFRVLFYFMRCSQLEHNDVGAATNGAVNNIQELCYERAYVVLPPLVEWLRVSSAHAEYRHALLIDKDDIMQAARLLLPGVDCPPRLIASEEELPSKRTGLHNGTQSISSSNHSGQTQPLHGSLTSNSSASTTSSIEDSSECGRRATYALAFRLMLTGRPELLIQALSLVPPTTRYDTLNHQGMTALMIAAVRNDETAIQTLLDAGADLNVEVPASGHPHCPAIHPETQHWTAVTFAACKGNYQALRLLLERGAHVEGGARLSEDKCTLTPLQVASGSGIVEVVALLLAHGAHAFLSTQQKDLLCFSGTAQRGCYSAISVAAAHGQRVTLRKLLSHPLAPGSREVLSLEEMLAEGDGNTRSTQLDRQPEAPPTLNKTQIKSLQEAMYHSAENNHLDITIELRALGVPWTLHCWMHALAAAHELRLDAVIDQLLQDFLQVCPDDYSQQFVTECLPLLFNIFRYSKKEGTTLLLADIFSTCFGWEPIKPIKEPVLQPSNGSRIDPKFVNNPELSDVTFRVENRIFYGHKIVLVTASPRLQSMLSSKLNEGTGTPTVQINDIRYHIFELVMQFLYSGGCSALDVAAGDVLELMAAASFFQLEGLLRYTEARCAEMIDIDNVVAMYIHAKVYNAQKLMEYCQGFLLQNMVALLTYDDSVKRLLFAKKIPNHDVLIGLLTTLQARIKARRSSTPASNGTNGNTSTSNSGTPNGGAPLGNNRQPSAASNGKCSK</sequence>
<dbReference type="Pfam" id="PF26281">
    <property type="entry name" value="Histone_ABTB"/>
    <property type="match status" value="1"/>
</dbReference>
<feature type="compositionally biased region" description="Low complexity" evidence="4">
    <location>
        <begin position="1884"/>
        <end position="1903"/>
    </location>
</feature>
<feature type="compositionally biased region" description="Low complexity" evidence="4">
    <location>
        <begin position="666"/>
        <end position="691"/>
    </location>
</feature>
<keyword evidence="1" id="KW-0677">Repeat</keyword>
<feature type="compositionally biased region" description="Pro residues" evidence="4">
    <location>
        <begin position="200"/>
        <end position="212"/>
    </location>
</feature>
<dbReference type="PROSITE" id="PS50297">
    <property type="entry name" value="ANK_REP_REGION"/>
    <property type="match status" value="1"/>
</dbReference>
<feature type="compositionally biased region" description="Polar residues" evidence="4">
    <location>
        <begin position="98"/>
        <end position="115"/>
    </location>
</feature>
<dbReference type="SMART" id="SM00248">
    <property type="entry name" value="ANK"/>
    <property type="match status" value="5"/>
</dbReference>
<evidence type="ECO:0000256" key="2">
    <source>
        <dbReference type="ARBA" id="ARBA00023043"/>
    </source>
</evidence>
<dbReference type="Pfam" id="PF00023">
    <property type="entry name" value="Ank"/>
    <property type="match status" value="1"/>
</dbReference>
<dbReference type="PRINTS" id="PR00620">
    <property type="entry name" value="HISTONEH2A"/>
</dbReference>
<feature type="compositionally biased region" description="Low complexity" evidence="4">
    <location>
        <begin position="1321"/>
        <end position="1335"/>
    </location>
</feature>
<evidence type="ECO:0000256" key="4">
    <source>
        <dbReference type="SAM" id="MobiDB-lite"/>
    </source>
</evidence>
<dbReference type="SUPFAM" id="SSF54695">
    <property type="entry name" value="POZ domain"/>
    <property type="match status" value="1"/>
</dbReference>
<dbReference type="Pfam" id="PF00651">
    <property type="entry name" value="BTB"/>
    <property type="match status" value="1"/>
</dbReference>
<feature type="region of interest" description="Disordered" evidence="4">
    <location>
        <begin position="661"/>
        <end position="875"/>
    </location>
</feature>
<dbReference type="PROSITE" id="PS50097">
    <property type="entry name" value="BTB"/>
    <property type="match status" value="1"/>
</dbReference>
<feature type="domain" description="BTB" evidence="5">
    <location>
        <begin position="1710"/>
        <end position="1772"/>
    </location>
</feature>
<proteinExistence type="predicted"/>
<feature type="region of interest" description="Disordered" evidence="4">
    <location>
        <begin position="232"/>
        <end position="261"/>
    </location>
</feature>
<evidence type="ECO:0000313" key="8">
    <source>
        <dbReference type="Proteomes" id="UP000030765"/>
    </source>
</evidence>
<dbReference type="Gene3D" id="1.25.40.20">
    <property type="entry name" value="Ankyrin repeat-containing domain"/>
    <property type="match status" value="1"/>
</dbReference>
<feature type="region of interest" description="Disordered" evidence="4">
    <location>
        <begin position="191"/>
        <end position="216"/>
    </location>
</feature>
<feature type="region of interest" description="Disordered" evidence="4">
    <location>
        <begin position="85"/>
        <end position="134"/>
    </location>
</feature>
<feature type="compositionally biased region" description="Basic and acidic residues" evidence="4">
    <location>
        <begin position="88"/>
        <end position="97"/>
    </location>
</feature>
<dbReference type="Proteomes" id="UP000030765">
    <property type="component" value="Unassembled WGS sequence"/>
</dbReference>
<dbReference type="Gene3D" id="1.10.20.10">
    <property type="entry name" value="Histone, subunit A"/>
    <property type="match status" value="1"/>
</dbReference>
<feature type="compositionally biased region" description="Basic and acidic residues" evidence="4">
    <location>
        <begin position="244"/>
        <end position="254"/>
    </location>
</feature>
<feature type="compositionally biased region" description="Gly residues" evidence="4">
    <location>
        <begin position="739"/>
        <end position="750"/>
    </location>
</feature>
<accession>A0A084VHP7</accession>
<feature type="compositionally biased region" description="Gly residues" evidence="4">
    <location>
        <begin position="800"/>
        <end position="832"/>
    </location>
</feature>
<dbReference type="VEuPathDB" id="VectorBase:ASIS001772"/>
<protein>
    <submittedName>
        <fullName evidence="6">AGAP011728-PA-like protein</fullName>
    </submittedName>
</protein>
<dbReference type="InterPro" id="IPR002110">
    <property type="entry name" value="Ankyrin_rpt"/>
</dbReference>
<dbReference type="CDD" id="cd22913">
    <property type="entry name" value="HFD_ABTB2-like"/>
    <property type="match status" value="1"/>
</dbReference>
<feature type="repeat" description="ANK" evidence="3">
    <location>
        <begin position="1380"/>
        <end position="1412"/>
    </location>
</feature>
<dbReference type="EnsemblMetazoa" id="ASIC004713-RA">
    <property type="protein sequence ID" value="ASIC004713-PA"/>
    <property type="gene ID" value="ASIC004713"/>
</dbReference>
<dbReference type="SUPFAM" id="SSF47113">
    <property type="entry name" value="Histone-fold"/>
    <property type="match status" value="1"/>
</dbReference>
<feature type="compositionally biased region" description="Gly residues" evidence="4">
    <location>
        <begin position="527"/>
        <end position="537"/>
    </location>
</feature>
<organism evidence="6">
    <name type="scientific">Anopheles sinensis</name>
    <name type="common">Mosquito</name>
    <dbReference type="NCBI Taxonomy" id="74873"/>
    <lineage>
        <taxon>Eukaryota</taxon>
        <taxon>Metazoa</taxon>
        <taxon>Ecdysozoa</taxon>
        <taxon>Arthropoda</taxon>
        <taxon>Hexapoda</taxon>
        <taxon>Insecta</taxon>
        <taxon>Pterygota</taxon>
        <taxon>Neoptera</taxon>
        <taxon>Endopterygota</taxon>
        <taxon>Diptera</taxon>
        <taxon>Nematocera</taxon>
        <taxon>Culicoidea</taxon>
        <taxon>Culicidae</taxon>
        <taxon>Anophelinae</taxon>
        <taxon>Anopheles</taxon>
    </lineage>
</organism>
<evidence type="ECO:0000313" key="7">
    <source>
        <dbReference type="EnsemblMetazoa" id="ASIC004713-PA"/>
    </source>
</evidence>
<feature type="region of interest" description="Disordered" evidence="4">
    <location>
        <begin position="30"/>
        <end position="52"/>
    </location>
</feature>
<feature type="region of interest" description="Disordered" evidence="4">
    <location>
        <begin position="1882"/>
        <end position="1926"/>
    </location>
</feature>
<dbReference type="InterPro" id="IPR036770">
    <property type="entry name" value="Ankyrin_rpt-contain_sf"/>
</dbReference>
<reference evidence="7" key="2">
    <citation type="submission" date="2020-05" db="UniProtKB">
        <authorList>
            <consortium name="EnsemblMetazoa"/>
        </authorList>
    </citation>
    <scope>IDENTIFICATION</scope>
</reference>
<reference evidence="6 8" key="1">
    <citation type="journal article" date="2014" name="BMC Genomics">
        <title>Genome sequence of Anopheles sinensis provides insight into genetics basis of mosquito competence for malaria parasites.</title>
        <authorList>
            <person name="Zhou D."/>
            <person name="Zhang D."/>
            <person name="Ding G."/>
            <person name="Shi L."/>
            <person name="Hou Q."/>
            <person name="Ye Y."/>
            <person name="Xu Y."/>
            <person name="Zhou H."/>
            <person name="Xiong C."/>
            <person name="Li S."/>
            <person name="Yu J."/>
            <person name="Hong S."/>
            <person name="Yu X."/>
            <person name="Zou P."/>
            <person name="Chen C."/>
            <person name="Chang X."/>
            <person name="Wang W."/>
            <person name="Lv Y."/>
            <person name="Sun Y."/>
            <person name="Ma L."/>
            <person name="Shen B."/>
            <person name="Zhu C."/>
        </authorList>
    </citation>
    <scope>NUCLEOTIDE SEQUENCE [LARGE SCALE GENOMIC DNA]</scope>
</reference>
<dbReference type="InterPro" id="IPR059008">
    <property type="entry name" value="ABTB2/3_histone"/>
</dbReference>
<feature type="region of interest" description="Disordered" evidence="4">
    <location>
        <begin position="409"/>
        <end position="478"/>
    </location>
</feature>
<dbReference type="PROSITE" id="PS50088">
    <property type="entry name" value="ANK_REPEAT"/>
    <property type="match status" value="1"/>
</dbReference>